<evidence type="ECO:0000313" key="1">
    <source>
        <dbReference type="EMBL" id="QIN94380.1"/>
    </source>
</evidence>
<proteinExistence type="predicted"/>
<dbReference type="KEGG" id="vg:55816772"/>
<dbReference type="GeneID" id="55816772"/>
<accession>A0A6G8R2F0</accession>
<dbReference type="Proteomes" id="UP000500909">
    <property type="component" value="Segment"/>
</dbReference>
<name>A0A6G8R2F0_9CAUD</name>
<protein>
    <submittedName>
        <fullName evidence="1">Uncharacterized protein</fullName>
    </submittedName>
</protein>
<sequence>MTDRTTPGAPHVCPCGAPSFSAYSAQRHELACPTVTRMKQRRAAVAALNLAGFSITRHHRLTVHQVQREECVDVVLDAIARLA</sequence>
<keyword evidence="2" id="KW-1185">Reference proteome</keyword>
<evidence type="ECO:0000313" key="2">
    <source>
        <dbReference type="Proteomes" id="UP000500909"/>
    </source>
</evidence>
<reference evidence="1 2" key="1">
    <citation type="submission" date="2020-02" db="EMBL/GenBank/DDBJ databases">
        <authorList>
            <person name="Bojorquez D.A."/>
            <person name="Alcantara J.K.D.L."/>
            <person name="Arambulo J.M.L."/>
            <person name="Budzinski C.A."/>
            <person name="Campbell G.A."/>
            <person name="Dosanjh M.K."/>
            <person name="Gallardo M.A."/>
            <person name="Huang C."/>
            <person name="Nguyen N."/>
            <person name="Yee O.M."/>
            <person name="Ngo R.T."/>
            <person name="Kapinos A."/>
            <person name="Freise A.C."/>
            <person name="Reddi K."/>
            <person name="Moberg-Parker J."/>
            <person name="Garlena R.A."/>
            <person name="Russell D.A."/>
            <person name="Pope W.H."/>
            <person name="Jacobs-Sera D."/>
            <person name="Hatfull G.F."/>
        </authorList>
    </citation>
    <scope>NUCLEOTIDE SEQUENCE [LARGE SCALE GENOMIC DNA]</scope>
</reference>
<dbReference type="RefSeq" id="YP_009887317.1">
    <property type="nucleotide sequence ID" value="NC_049498.1"/>
</dbReference>
<organism evidence="1 2">
    <name type="scientific">Arthrobacter phage Abba</name>
    <dbReference type="NCBI Taxonomy" id="2713256"/>
    <lineage>
        <taxon>Viruses</taxon>
        <taxon>Duplodnaviria</taxon>
        <taxon>Heunggongvirae</taxon>
        <taxon>Uroviricota</taxon>
        <taxon>Caudoviricetes</taxon>
        <taxon>Berryhillviridae</taxon>
        <taxon>Ayohtrevirus</taxon>
        <taxon>Ayohtrevirus abba</taxon>
    </lineage>
</organism>
<gene>
    <name evidence="1" type="primary">51</name>
    <name evidence="1" type="ORF">SEA_ABBA_51</name>
</gene>
<dbReference type="EMBL" id="MT024868">
    <property type="protein sequence ID" value="QIN94380.1"/>
    <property type="molecule type" value="Genomic_DNA"/>
</dbReference>